<evidence type="ECO:0000313" key="1">
    <source>
        <dbReference type="EMBL" id="KAG5303522.1"/>
    </source>
</evidence>
<accession>A0A8H7Z843</accession>
<comment type="caution">
    <text evidence="1">The sequence shown here is derived from an EMBL/GenBank/DDBJ whole genome shotgun (WGS) entry which is preliminary data.</text>
</comment>
<protein>
    <submittedName>
        <fullName evidence="1">Hemerythrin HHE cation binding domain-containing protein</fullName>
    </submittedName>
</protein>
<dbReference type="VEuPathDB" id="FungiDB:I7I52_01540"/>
<proteinExistence type="predicted"/>
<gene>
    <name evidence="1" type="ORF">I7I52_01540</name>
</gene>
<name>A0A8H7Z843_AJECA</name>
<dbReference type="EMBL" id="JAEVHI010000001">
    <property type="protein sequence ID" value="KAG5303522.1"/>
    <property type="molecule type" value="Genomic_DNA"/>
</dbReference>
<dbReference type="AlphaFoldDB" id="A0A8H7Z843"/>
<evidence type="ECO:0000313" key="2">
    <source>
        <dbReference type="Proteomes" id="UP000670092"/>
    </source>
</evidence>
<organism evidence="1 2">
    <name type="scientific">Ajellomyces capsulatus</name>
    <name type="common">Darling's disease fungus</name>
    <name type="synonym">Histoplasma capsulatum</name>
    <dbReference type="NCBI Taxonomy" id="5037"/>
    <lineage>
        <taxon>Eukaryota</taxon>
        <taxon>Fungi</taxon>
        <taxon>Dikarya</taxon>
        <taxon>Ascomycota</taxon>
        <taxon>Pezizomycotina</taxon>
        <taxon>Eurotiomycetes</taxon>
        <taxon>Eurotiomycetidae</taxon>
        <taxon>Onygenales</taxon>
        <taxon>Ajellomycetaceae</taxon>
        <taxon>Histoplasma</taxon>
    </lineage>
</organism>
<sequence length="70" mass="8105">MTPDLFIMTCPSEIDPFISTPRCQATMPCNAFLANLIEYREHSWSFQMSAPSLYTYAYPSNSCFYIHIHC</sequence>
<reference evidence="1 2" key="1">
    <citation type="submission" date="2021-01" db="EMBL/GenBank/DDBJ databases">
        <title>Chromosome-level genome assembly of a human fungal pathogen reveals clustering of transcriptionally co-regulated genes.</title>
        <authorList>
            <person name="Voorhies M."/>
            <person name="Cohen S."/>
            <person name="Shea T.P."/>
            <person name="Petrus S."/>
            <person name="Munoz J.F."/>
            <person name="Poplawski S."/>
            <person name="Goldman W.E."/>
            <person name="Michael T."/>
            <person name="Cuomo C.A."/>
            <person name="Sil A."/>
            <person name="Beyhan S."/>
        </authorList>
    </citation>
    <scope>NUCLEOTIDE SEQUENCE [LARGE SCALE GENOMIC DNA]</scope>
    <source>
        <strain evidence="1 2">G184AR</strain>
    </source>
</reference>
<dbReference type="Proteomes" id="UP000670092">
    <property type="component" value="Unassembled WGS sequence"/>
</dbReference>